<feature type="domain" description="Reverse transcriptase" evidence="1">
    <location>
        <begin position="1"/>
        <end position="100"/>
    </location>
</feature>
<sequence length="100" mass="11194">MLQSIYSYVKSKVRCNGDVTGEFLCQSGVKQGCILSPFLFGLFMNELALKLKLECKNGVFVDQSIEDIFSLLFADDLSLVADSIGNLQDRLNVLENYCKQ</sequence>
<accession>A0AAN8KI19</accession>
<proteinExistence type="predicted"/>
<dbReference type="AlphaFoldDB" id="A0AAN8KI19"/>
<evidence type="ECO:0000259" key="1">
    <source>
        <dbReference type="PROSITE" id="PS50878"/>
    </source>
</evidence>
<reference evidence="2 3" key="1">
    <citation type="submission" date="2024-01" db="EMBL/GenBank/DDBJ databases">
        <title>The genome of the rayed Mediterranean limpet Patella caerulea (Linnaeus, 1758).</title>
        <authorList>
            <person name="Anh-Thu Weber A."/>
            <person name="Halstead-Nussloch G."/>
        </authorList>
    </citation>
    <scope>NUCLEOTIDE SEQUENCE [LARGE SCALE GENOMIC DNA]</scope>
    <source>
        <strain evidence="2">AATW-2023a</strain>
        <tissue evidence="2">Whole specimen</tissue>
    </source>
</reference>
<dbReference type="PANTHER" id="PTHR47027">
    <property type="entry name" value="REVERSE TRANSCRIPTASE DOMAIN-CONTAINING PROTEIN"/>
    <property type="match status" value="1"/>
</dbReference>
<name>A0AAN8KI19_PATCE</name>
<dbReference type="PROSITE" id="PS50878">
    <property type="entry name" value="RT_POL"/>
    <property type="match status" value="1"/>
</dbReference>
<comment type="caution">
    <text evidence="2">The sequence shown here is derived from an EMBL/GenBank/DDBJ whole genome shotgun (WGS) entry which is preliminary data.</text>
</comment>
<gene>
    <name evidence="2" type="ORF">SNE40_004038</name>
</gene>
<dbReference type="InterPro" id="IPR043502">
    <property type="entry name" value="DNA/RNA_pol_sf"/>
</dbReference>
<dbReference type="SUPFAM" id="SSF56672">
    <property type="entry name" value="DNA/RNA polymerases"/>
    <property type="match status" value="1"/>
</dbReference>
<organism evidence="2 3">
    <name type="scientific">Patella caerulea</name>
    <name type="common">Rayed Mediterranean limpet</name>
    <dbReference type="NCBI Taxonomy" id="87958"/>
    <lineage>
        <taxon>Eukaryota</taxon>
        <taxon>Metazoa</taxon>
        <taxon>Spiralia</taxon>
        <taxon>Lophotrochozoa</taxon>
        <taxon>Mollusca</taxon>
        <taxon>Gastropoda</taxon>
        <taxon>Patellogastropoda</taxon>
        <taxon>Patelloidea</taxon>
        <taxon>Patellidae</taxon>
        <taxon>Patella</taxon>
    </lineage>
</organism>
<keyword evidence="3" id="KW-1185">Reference proteome</keyword>
<dbReference type="EMBL" id="JAZGQO010000002">
    <property type="protein sequence ID" value="KAK6192594.1"/>
    <property type="molecule type" value="Genomic_DNA"/>
</dbReference>
<dbReference type="Proteomes" id="UP001347796">
    <property type="component" value="Unassembled WGS sequence"/>
</dbReference>
<dbReference type="PANTHER" id="PTHR47027:SF20">
    <property type="entry name" value="REVERSE TRANSCRIPTASE-LIKE PROTEIN WITH RNA-DIRECTED DNA POLYMERASE DOMAIN"/>
    <property type="match status" value="1"/>
</dbReference>
<evidence type="ECO:0000313" key="3">
    <source>
        <dbReference type="Proteomes" id="UP001347796"/>
    </source>
</evidence>
<dbReference type="InterPro" id="IPR000477">
    <property type="entry name" value="RT_dom"/>
</dbReference>
<protein>
    <recommendedName>
        <fullName evidence="1">Reverse transcriptase domain-containing protein</fullName>
    </recommendedName>
</protein>
<dbReference type="Pfam" id="PF00078">
    <property type="entry name" value="RVT_1"/>
    <property type="match status" value="1"/>
</dbReference>
<evidence type="ECO:0000313" key="2">
    <source>
        <dbReference type="EMBL" id="KAK6192594.1"/>
    </source>
</evidence>